<dbReference type="CDD" id="cd04301">
    <property type="entry name" value="NAT_SF"/>
    <property type="match status" value="1"/>
</dbReference>
<evidence type="ECO:0008006" key="4">
    <source>
        <dbReference type="Google" id="ProtNLM"/>
    </source>
</evidence>
<dbReference type="InterPro" id="IPR052523">
    <property type="entry name" value="Trichothecene_AcTrans"/>
</dbReference>
<keyword evidence="3" id="KW-1185">Reference proteome</keyword>
<proteinExistence type="predicted"/>
<dbReference type="SUPFAM" id="SSF55729">
    <property type="entry name" value="Acyl-CoA N-acyltransferases (Nat)"/>
    <property type="match status" value="1"/>
</dbReference>
<dbReference type="AlphaFoldDB" id="A0A6A6VGZ0"/>
<accession>A0A6A6VGZ0</accession>
<evidence type="ECO:0000313" key="3">
    <source>
        <dbReference type="Proteomes" id="UP000799440"/>
    </source>
</evidence>
<dbReference type="InterPro" id="IPR016181">
    <property type="entry name" value="Acyl_CoA_acyltransferase"/>
</dbReference>
<feature type="region of interest" description="Disordered" evidence="1">
    <location>
        <begin position="257"/>
        <end position="281"/>
    </location>
</feature>
<dbReference type="PANTHER" id="PTHR42791">
    <property type="entry name" value="GNAT FAMILY ACETYLTRANSFERASE"/>
    <property type="match status" value="1"/>
</dbReference>
<protein>
    <recommendedName>
        <fullName evidence="4">N-acetyltransferase domain-containing protein</fullName>
    </recommendedName>
</protein>
<dbReference type="Proteomes" id="UP000799440">
    <property type="component" value="Unassembled WGS sequence"/>
</dbReference>
<name>A0A6A6VGZ0_9PLEO</name>
<evidence type="ECO:0000256" key="1">
    <source>
        <dbReference type="SAM" id="MobiDB-lite"/>
    </source>
</evidence>
<dbReference type="EMBL" id="MU006567">
    <property type="protein sequence ID" value="KAF2748974.1"/>
    <property type="molecule type" value="Genomic_DNA"/>
</dbReference>
<dbReference type="OrthoDB" id="4738875at2759"/>
<feature type="compositionally biased region" description="Low complexity" evidence="1">
    <location>
        <begin position="257"/>
        <end position="271"/>
    </location>
</feature>
<dbReference type="PANTHER" id="PTHR42791:SF2">
    <property type="entry name" value="N-ACETYLTRANSFERASE DOMAIN-CONTAINING PROTEIN"/>
    <property type="match status" value="1"/>
</dbReference>
<reference evidence="2" key="1">
    <citation type="journal article" date="2020" name="Stud. Mycol.">
        <title>101 Dothideomycetes genomes: a test case for predicting lifestyles and emergence of pathogens.</title>
        <authorList>
            <person name="Haridas S."/>
            <person name="Albert R."/>
            <person name="Binder M."/>
            <person name="Bloem J."/>
            <person name="Labutti K."/>
            <person name="Salamov A."/>
            <person name="Andreopoulos B."/>
            <person name="Baker S."/>
            <person name="Barry K."/>
            <person name="Bills G."/>
            <person name="Bluhm B."/>
            <person name="Cannon C."/>
            <person name="Castanera R."/>
            <person name="Culley D."/>
            <person name="Daum C."/>
            <person name="Ezra D."/>
            <person name="Gonzalez J."/>
            <person name="Henrissat B."/>
            <person name="Kuo A."/>
            <person name="Liang C."/>
            <person name="Lipzen A."/>
            <person name="Lutzoni F."/>
            <person name="Magnuson J."/>
            <person name="Mondo S."/>
            <person name="Nolan M."/>
            <person name="Ohm R."/>
            <person name="Pangilinan J."/>
            <person name="Park H.-J."/>
            <person name="Ramirez L."/>
            <person name="Alfaro M."/>
            <person name="Sun H."/>
            <person name="Tritt A."/>
            <person name="Yoshinaga Y."/>
            <person name="Zwiers L.-H."/>
            <person name="Turgeon B."/>
            <person name="Goodwin S."/>
            <person name="Spatafora J."/>
            <person name="Crous P."/>
            <person name="Grigoriev I."/>
        </authorList>
    </citation>
    <scope>NUCLEOTIDE SEQUENCE</scope>
    <source>
        <strain evidence="2">CBS 119925</strain>
    </source>
</reference>
<gene>
    <name evidence="2" type="ORF">M011DRAFT_475730</name>
</gene>
<dbReference type="Gene3D" id="3.40.630.30">
    <property type="match status" value="1"/>
</dbReference>
<sequence>MLSDLELAPFDQLRLATLADVPRIASVAAAGFFWSPTFRFQRPYFSQYAEDTVSSYWRDYKSMITDPQSIVLVAEDRVDPREDLAVHEAFRKCPTFKSEKEPGSRAIVGICSVTLRPESSRIGRIHDPYAKYPEHSEDFRSPSNLTRDKCIDSVQAYANATGPARKRYLEGLMRLSTLVVHPAYWRRGHGNRLTQWCTQLADMEGAAIGVSATPMGSIVARKAGFEMREVVRLNKPATEAAGGSSDVELWIGVRLPSSSPSTASATCSDSPISDIQGSEMF</sequence>
<organism evidence="2 3">
    <name type="scientific">Sporormia fimetaria CBS 119925</name>
    <dbReference type="NCBI Taxonomy" id="1340428"/>
    <lineage>
        <taxon>Eukaryota</taxon>
        <taxon>Fungi</taxon>
        <taxon>Dikarya</taxon>
        <taxon>Ascomycota</taxon>
        <taxon>Pezizomycotina</taxon>
        <taxon>Dothideomycetes</taxon>
        <taxon>Pleosporomycetidae</taxon>
        <taxon>Pleosporales</taxon>
        <taxon>Sporormiaceae</taxon>
        <taxon>Sporormia</taxon>
    </lineage>
</organism>
<evidence type="ECO:0000313" key="2">
    <source>
        <dbReference type="EMBL" id="KAF2748974.1"/>
    </source>
</evidence>